<keyword evidence="2" id="KW-1185">Reference proteome</keyword>
<dbReference type="EMBL" id="BSXG01000035">
    <property type="protein sequence ID" value="GME27268.1"/>
    <property type="molecule type" value="Genomic_DNA"/>
</dbReference>
<evidence type="ECO:0000313" key="1">
    <source>
        <dbReference type="EMBL" id="GME27268.1"/>
    </source>
</evidence>
<accession>A0ACB5S3D6</accession>
<sequence>MNPSLKPMDPDPLAWNDLKLPNDESTERTLESLGQARKGHKNIIKSLVDKHFAKDMEFDLVRDKGRGLIVLLHGVPGVGKTSTAECVAMAKGRPLLPITCGDLGLEPEKVEANLSRNFELAQAWDCILLLDEADVFLASRSLQDLQRNALVSVFLRILEYYEGILFLTTNRVGHIDEAFKSRIHMALYYPPLTEDQTLNIWKTLMRKAREAQKTLRMDENTLSAFAMKQHFEAKQNPCSPVGPDGNRYGWNGRQIRNAFMSAIAIAQYEAQAAAAASGNERPHVEVHLNVAHFKTVSQASDEFEEYLWRTRGKVTYSTGAENEQIRYDRFDPLAGGYPMRPQQSQQTQQRSFHQQSFNLQPQPPMQHQQFSQPSFTTGVQNQGYGSPAVPQGYHQHMSSNPQGYYPAEGGQGSTPGYANQPQYAGQNPGQMMPPPQPQQGMPL</sequence>
<comment type="caution">
    <text evidence="1">The sequence shown here is derived from an EMBL/GenBank/DDBJ whole genome shotgun (WGS) entry which is preliminary data.</text>
</comment>
<dbReference type="Proteomes" id="UP001165186">
    <property type="component" value="Unassembled WGS sequence"/>
</dbReference>
<reference evidence="1" key="1">
    <citation type="submission" date="2024-09" db="EMBL/GenBank/DDBJ databases">
        <title>Draft Genome Sequences of Neofusicoccum parvum.</title>
        <authorList>
            <person name="Ashida A."/>
            <person name="Camagna M."/>
            <person name="Tanaka A."/>
            <person name="Takemoto D."/>
        </authorList>
    </citation>
    <scope>NUCLEOTIDE SEQUENCE</scope>
    <source>
        <strain evidence="1">PPO83</strain>
    </source>
</reference>
<protein>
    <submittedName>
        <fullName evidence="1">Aaa family atpase</fullName>
    </submittedName>
</protein>
<gene>
    <name evidence="1" type="primary">g11227</name>
    <name evidence="1" type="ORF">NpPPO83_00011227</name>
</gene>
<organism evidence="1 2">
    <name type="scientific">Neofusicoccum parvum</name>
    <dbReference type="NCBI Taxonomy" id="310453"/>
    <lineage>
        <taxon>Eukaryota</taxon>
        <taxon>Fungi</taxon>
        <taxon>Dikarya</taxon>
        <taxon>Ascomycota</taxon>
        <taxon>Pezizomycotina</taxon>
        <taxon>Dothideomycetes</taxon>
        <taxon>Dothideomycetes incertae sedis</taxon>
        <taxon>Botryosphaeriales</taxon>
        <taxon>Botryosphaeriaceae</taxon>
        <taxon>Neofusicoccum</taxon>
    </lineage>
</organism>
<proteinExistence type="predicted"/>
<name>A0ACB5S3D6_9PEZI</name>
<evidence type="ECO:0000313" key="2">
    <source>
        <dbReference type="Proteomes" id="UP001165186"/>
    </source>
</evidence>